<dbReference type="InterPro" id="IPR002035">
    <property type="entry name" value="VWF_A"/>
</dbReference>
<dbReference type="InterPro" id="IPR019960">
    <property type="entry name" value="T1SS_VCA0849"/>
</dbReference>
<dbReference type="CDD" id="cd00198">
    <property type="entry name" value="vWFA"/>
    <property type="match status" value="1"/>
</dbReference>
<dbReference type="InterPro" id="IPR046779">
    <property type="entry name" value="LapA_adhesin_dom"/>
</dbReference>
<dbReference type="PROSITE" id="PS50234">
    <property type="entry name" value="VWFA"/>
    <property type="match status" value="1"/>
</dbReference>
<protein>
    <submittedName>
        <fullName evidence="3">Type I secretion C-terminal target domain-containing protein</fullName>
    </submittedName>
</protein>
<dbReference type="Proteomes" id="UP000471751">
    <property type="component" value="Unassembled WGS sequence"/>
</dbReference>
<dbReference type="Pfam" id="PF20579">
    <property type="entry name" value="LapA"/>
    <property type="match status" value="1"/>
</dbReference>
<evidence type="ECO:0000313" key="4">
    <source>
        <dbReference type="Proteomes" id="UP000471751"/>
    </source>
</evidence>
<feature type="region of interest" description="Disordered" evidence="1">
    <location>
        <begin position="221"/>
        <end position="245"/>
    </location>
</feature>
<dbReference type="SUPFAM" id="SSF50939">
    <property type="entry name" value="Sialidases"/>
    <property type="match status" value="1"/>
</dbReference>
<dbReference type="Pfam" id="PF17963">
    <property type="entry name" value="Big_9"/>
    <property type="match status" value="1"/>
</dbReference>
<dbReference type="EMBL" id="JAAHBT010000109">
    <property type="protein sequence ID" value="NES10229.1"/>
    <property type="molecule type" value="Genomic_DNA"/>
</dbReference>
<dbReference type="Gene3D" id="3.40.50.410">
    <property type="entry name" value="von Willebrand factor, type A domain"/>
    <property type="match status" value="1"/>
</dbReference>
<sequence>VNVGGTNYTVNVDASGKGTLVVPNTNGEDVYRDASSLSATVTAVNGGNFEGVSLAGASTTATVADTIDTVFAKISLAGAGSVTEGGVLTYKVELVDKDGNAVTVPSGKSVSVSLDWSGTADSGDVNGSLPTNVTIGGGSSSVTFPVQTVDDTKIENSESLTATIKGVTDTNNVFEHVAVGSQNTATGTILDNDQGPTVSGDSASILESGTAGGSDVVLVLDRSGSMGPAGNGQNGSDPDGSGPYTSRLAMLKDAVKNLFASGSVHSVFIVSFSSSATFHSSGKDGGWFTNLDDALAAINKMQATGSTDYNDALNSVITNFSAPPAGGGKLVSIFMSDGVPNDGAAPESTWINFLENKGFSDSFAVGFGGLSNSDKNYLEPIAWKPGEKTGTITSGANDNHVLVVDTTLSALTDALVTSAGGSVASGNVTSNDTGGTAGWAADGWKLVSVEFNNVTYTFSNANDVKTIDLGNVGKVIIKADGTYTFSGKDNFDTPTSLQAVLNVTLKDANGATASSTLTLTVNDRSDPIATDDNVTATLVSKTVTAADTPTTLANFSSNETNQWKFTTPVDQNQTSLSDSAVLKVNLNSWQSSSLNGNNPDAKISSNALKLTDNNGSSSGDAQALTPTYKTGAVAGETLSFSTSTSNFNNGDTAGWTLFKSTDGGNTWSSVEYNSISGSGTATTGALDANTLYRIFLEVHDGSGNSSSKLATVTFDDFTAKVPGATSIEWSATPVTGSVQANDLWGASGETSTLSVKVNGTWVDVPAGGTTVTGSYGDLVIKSDGSYTYTPVNNKDNVGHTDQFEYKLTQADGDTDSAHLNITIDATGPGAPVSQAAALSLLGSDNESILFTQSDNHTVSGGYGNDLLVGSSSADTFVWKAGETGHDVVRDFKPAEGDRLDLSDLLQGEKASTIDNYLKITTVDGVSTLQVSSEGKLNEAGNLANADATIKLEGVNWSNTTINSLISGADPTIKIDHSNS</sequence>
<dbReference type="InterPro" id="IPR036465">
    <property type="entry name" value="vWFA_dom_sf"/>
</dbReference>
<dbReference type="Pfam" id="PF00092">
    <property type="entry name" value="VWA"/>
    <property type="match status" value="1"/>
</dbReference>
<dbReference type="AlphaFoldDB" id="A0A6I5RRC1"/>
<dbReference type="SUPFAM" id="SSF53300">
    <property type="entry name" value="vWA-like"/>
    <property type="match status" value="1"/>
</dbReference>
<evidence type="ECO:0000256" key="1">
    <source>
        <dbReference type="SAM" id="MobiDB-lite"/>
    </source>
</evidence>
<dbReference type="InterPro" id="IPR038081">
    <property type="entry name" value="CalX-like_sf"/>
</dbReference>
<feature type="domain" description="VWFA" evidence="2">
    <location>
        <begin position="215"/>
        <end position="419"/>
    </location>
</feature>
<dbReference type="SMART" id="SM00327">
    <property type="entry name" value="VWA"/>
    <property type="match status" value="1"/>
</dbReference>
<organism evidence="3 4">
    <name type="scientific">Pseudomonas laurentiana</name>
    <dbReference type="NCBI Taxonomy" id="2364649"/>
    <lineage>
        <taxon>Bacteria</taxon>
        <taxon>Pseudomonadati</taxon>
        <taxon>Pseudomonadota</taxon>
        <taxon>Gammaproteobacteria</taxon>
        <taxon>Pseudomonadales</taxon>
        <taxon>Pseudomonadaceae</taxon>
        <taxon>Pseudomonas</taxon>
    </lineage>
</organism>
<dbReference type="NCBIfam" id="TIGR03661">
    <property type="entry name" value="T1SS_VCA0849"/>
    <property type="match status" value="1"/>
</dbReference>
<name>A0A6I5RRC1_9PSED</name>
<gene>
    <name evidence="3" type="ORF">G3O07_11545</name>
</gene>
<proteinExistence type="predicted"/>
<evidence type="ECO:0000259" key="2">
    <source>
        <dbReference type="PROSITE" id="PS50234"/>
    </source>
</evidence>
<comment type="caution">
    <text evidence="3">The sequence shown here is derived from an EMBL/GenBank/DDBJ whole genome shotgun (WGS) entry which is preliminary data.</text>
</comment>
<dbReference type="InterPro" id="IPR036278">
    <property type="entry name" value="Sialidase_sf"/>
</dbReference>
<feature type="non-terminal residue" evidence="3">
    <location>
        <position position="1"/>
    </location>
</feature>
<dbReference type="SUPFAM" id="SSF141072">
    <property type="entry name" value="CalX-like"/>
    <property type="match status" value="1"/>
</dbReference>
<dbReference type="NCBIfam" id="TIGR01965">
    <property type="entry name" value="VCBS_repeat"/>
    <property type="match status" value="1"/>
</dbReference>
<evidence type="ECO:0000313" key="3">
    <source>
        <dbReference type="EMBL" id="NES10229.1"/>
    </source>
</evidence>
<dbReference type="Gene3D" id="2.60.40.2030">
    <property type="match status" value="1"/>
</dbReference>
<keyword evidence="4" id="KW-1185">Reference proteome</keyword>
<dbReference type="InterPro" id="IPR010221">
    <property type="entry name" value="VCBS_dom"/>
</dbReference>
<accession>A0A6I5RRC1</accession>
<reference evidence="3 4" key="1">
    <citation type="submission" date="2020-02" db="EMBL/GenBank/DDBJ databases">
        <title>Broccoli isolated Pseudomonas sp.</title>
        <authorList>
            <person name="Fujikawa T."/>
            <person name="Sawada H."/>
        </authorList>
    </citation>
    <scope>NUCLEOTIDE SEQUENCE [LARGE SCALE GENOMIC DNA]</scope>
    <source>
        <strain evidence="3 4">JCM 32154</strain>
    </source>
</reference>